<feature type="non-terminal residue" evidence="1">
    <location>
        <position position="1"/>
    </location>
</feature>
<protein>
    <submittedName>
        <fullName evidence="1">Protein-tyrosine kinase</fullName>
    </submittedName>
</protein>
<organism evidence="1">
    <name type="scientific">Homo sapiens</name>
    <name type="common">Human</name>
    <dbReference type="NCBI Taxonomy" id="9606"/>
    <lineage>
        <taxon>Eukaryota</taxon>
        <taxon>Metazoa</taxon>
        <taxon>Chordata</taxon>
        <taxon>Craniata</taxon>
        <taxon>Vertebrata</taxon>
        <taxon>Euteleostomi</taxon>
        <taxon>Mammalia</taxon>
        <taxon>Eutheria</taxon>
        <taxon>Euarchontoglires</taxon>
        <taxon>Primates</taxon>
        <taxon>Haplorrhini</taxon>
        <taxon>Catarrhini</taxon>
        <taxon>Hominidae</taxon>
        <taxon>Homo</taxon>
    </lineage>
</organism>
<keyword evidence="1" id="KW-0808">Transferase</keyword>
<proteinExistence type="evidence at transcript level"/>
<dbReference type="PeptideAtlas" id="Q15458"/>
<keyword evidence="1" id="KW-0829">Tyrosine-protein kinase</keyword>
<dbReference type="PIR" id="I38227">
    <property type="entry name" value="I38227"/>
</dbReference>
<keyword evidence="1" id="KW-0418">Kinase</keyword>
<dbReference type="EMBL" id="Z25437">
    <property type="protein sequence ID" value="CAA80924.1"/>
    <property type="molecule type" value="mRNA"/>
</dbReference>
<evidence type="ECO:0000313" key="1">
    <source>
        <dbReference type="EMBL" id="CAA80924.1"/>
    </source>
</evidence>
<feature type="non-terminal residue" evidence="1">
    <location>
        <position position="47"/>
    </location>
</feature>
<dbReference type="AlphaFoldDB" id="Q15458"/>
<dbReference type="GO" id="GO:0004713">
    <property type="term" value="F:protein tyrosine kinase activity"/>
    <property type="evidence" value="ECO:0007669"/>
    <property type="project" value="UniProtKB-KW"/>
</dbReference>
<name>Q15458_HUMAN</name>
<reference evidence="1" key="1">
    <citation type="journal article" date="1993" name="Cell Growth Differ.">
        <title>Identification of 21 novel human protein kinases, including 3 members of a family related to the cell cycle regulator nimA of Aspergillus nidulans.</title>
        <authorList>
            <person name="Schultz S.J."/>
            <person name="Nigg E.A."/>
        </authorList>
    </citation>
    <scope>NUCLEOTIDE SEQUENCE</scope>
</reference>
<sequence length="47" mass="5193">KIADFGFNRISLAPVLIEGAGGSIQQGELWETLEIIEVRDMDVWAFG</sequence>
<accession>Q15458</accession>